<feature type="domain" description="Rhodopsin" evidence="7">
    <location>
        <begin position="34"/>
        <end position="296"/>
    </location>
</feature>
<evidence type="ECO:0000256" key="2">
    <source>
        <dbReference type="ARBA" id="ARBA00022692"/>
    </source>
</evidence>
<protein>
    <recommendedName>
        <fullName evidence="7">Rhodopsin domain-containing protein</fullName>
    </recommendedName>
</protein>
<keyword evidence="4 6" id="KW-0472">Membrane</keyword>
<comment type="subcellular location">
    <subcellularLocation>
        <location evidence="1">Membrane</location>
        <topology evidence="1">Multi-pass membrane protein</topology>
    </subcellularLocation>
</comment>
<dbReference type="Pfam" id="PF20684">
    <property type="entry name" value="Fung_rhodopsin"/>
    <property type="match status" value="1"/>
</dbReference>
<evidence type="ECO:0000256" key="1">
    <source>
        <dbReference type="ARBA" id="ARBA00004141"/>
    </source>
</evidence>
<organism evidence="8 9">
    <name type="scientific">Lachnellula cervina</name>
    <dbReference type="NCBI Taxonomy" id="1316786"/>
    <lineage>
        <taxon>Eukaryota</taxon>
        <taxon>Fungi</taxon>
        <taxon>Dikarya</taxon>
        <taxon>Ascomycota</taxon>
        <taxon>Pezizomycotina</taxon>
        <taxon>Leotiomycetes</taxon>
        <taxon>Helotiales</taxon>
        <taxon>Lachnaceae</taxon>
        <taxon>Lachnellula</taxon>
    </lineage>
</organism>
<name>A0A7D8USI8_9HELO</name>
<feature type="transmembrane region" description="Helical" evidence="6">
    <location>
        <begin position="17"/>
        <end position="38"/>
    </location>
</feature>
<feature type="transmembrane region" description="Helical" evidence="6">
    <location>
        <begin position="209"/>
        <end position="231"/>
    </location>
</feature>
<dbReference type="AlphaFoldDB" id="A0A7D8USI8"/>
<dbReference type="OrthoDB" id="5329176at2759"/>
<evidence type="ECO:0000256" key="3">
    <source>
        <dbReference type="ARBA" id="ARBA00022989"/>
    </source>
</evidence>
<comment type="caution">
    <text evidence="8">The sequence shown here is derived from an EMBL/GenBank/DDBJ whole genome shotgun (WGS) entry which is preliminary data.</text>
</comment>
<evidence type="ECO:0000256" key="5">
    <source>
        <dbReference type="ARBA" id="ARBA00038359"/>
    </source>
</evidence>
<feature type="transmembrane region" description="Helical" evidence="6">
    <location>
        <begin position="108"/>
        <end position="129"/>
    </location>
</feature>
<feature type="transmembrane region" description="Helical" evidence="6">
    <location>
        <begin position="175"/>
        <end position="197"/>
    </location>
</feature>
<dbReference type="GO" id="GO:0016020">
    <property type="term" value="C:membrane"/>
    <property type="evidence" value="ECO:0007669"/>
    <property type="project" value="UniProtKB-SubCell"/>
</dbReference>
<keyword evidence="3 6" id="KW-1133">Transmembrane helix</keyword>
<evidence type="ECO:0000313" key="8">
    <source>
        <dbReference type="EMBL" id="TVY53726.1"/>
    </source>
</evidence>
<dbReference type="PANTHER" id="PTHR33048:SF47">
    <property type="entry name" value="INTEGRAL MEMBRANE PROTEIN-RELATED"/>
    <property type="match status" value="1"/>
</dbReference>
<keyword evidence="2 6" id="KW-0812">Transmembrane</keyword>
<sequence length="399" mass="45405">MSNVPLEDDATWRGNRVITFTIIWIPVQIFCVLLRYIARWMIKGPWVKDDILIFTALFLQFGQAGVDIMSEGHLLIALGAVKHGGAGHHLQYLEKHEPEKVPIWFKHLLALAAIYWVAVNLPKIAILCLYERLFITKRTRIMIYIVMFVNFVECRPFALNWDASIPGTCIDRNAFYIWTSIPNIATDIAILILPMRVVWNLHASMRTKILLTITFAVGSWSVNLNLAFNILEKRIAANLNNNSGIVTSVIRFASFFGSSSFTDSTWTSVEHMTWTQVEPGVYLISACMPTWRPVVEMILPPIISATKSSVFRSGKKRSMNDDSIQLQAHNDIRGFERLENSRDKKRYPRSDDILVTTDFSVVDRSTHATEDCEVIHQNSRGIGQIWDGPKGKKTTSYTV</sequence>
<evidence type="ECO:0000259" key="7">
    <source>
        <dbReference type="Pfam" id="PF20684"/>
    </source>
</evidence>
<dbReference type="PANTHER" id="PTHR33048">
    <property type="entry name" value="PTH11-LIKE INTEGRAL MEMBRANE PROTEIN (AFU_ORTHOLOGUE AFUA_5G11245)"/>
    <property type="match status" value="1"/>
</dbReference>
<evidence type="ECO:0000256" key="6">
    <source>
        <dbReference type="SAM" id="Phobius"/>
    </source>
</evidence>
<keyword evidence="9" id="KW-1185">Reference proteome</keyword>
<evidence type="ECO:0000313" key="9">
    <source>
        <dbReference type="Proteomes" id="UP000481288"/>
    </source>
</evidence>
<reference evidence="8 9" key="1">
    <citation type="submission" date="2018-05" db="EMBL/GenBank/DDBJ databases">
        <title>Whole genome sequencing for identification of molecular markers to develop diagnostic detection tools for the regulated plant pathogen Lachnellula willkommii.</title>
        <authorList>
            <person name="Giroux E."/>
            <person name="Bilodeau G."/>
        </authorList>
    </citation>
    <scope>NUCLEOTIDE SEQUENCE [LARGE SCALE GENOMIC DNA]</scope>
    <source>
        <strain evidence="8 9">CBS 625.97</strain>
    </source>
</reference>
<dbReference type="EMBL" id="QGMG01000419">
    <property type="protein sequence ID" value="TVY53726.1"/>
    <property type="molecule type" value="Genomic_DNA"/>
</dbReference>
<dbReference type="InterPro" id="IPR049326">
    <property type="entry name" value="Rhodopsin_dom_fungi"/>
</dbReference>
<dbReference type="Proteomes" id="UP000481288">
    <property type="component" value="Unassembled WGS sequence"/>
</dbReference>
<comment type="similarity">
    <text evidence="5">Belongs to the SAT4 family.</text>
</comment>
<dbReference type="InterPro" id="IPR052337">
    <property type="entry name" value="SAT4-like"/>
</dbReference>
<evidence type="ECO:0000256" key="4">
    <source>
        <dbReference type="ARBA" id="ARBA00023136"/>
    </source>
</evidence>
<proteinExistence type="inferred from homology"/>
<accession>A0A7D8USI8</accession>
<gene>
    <name evidence="8" type="ORF">LCER1_G003700</name>
</gene>